<dbReference type="RefSeq" id="WP_004060539.1">
    <property type="nucleotide sequence ID" value="NC_017942.1"/>
</dbReference>
<dbReference type="PROSITE" id="PS00687">
    <property type="entry name" value="ALDEHYDE_DEHYDR_GLU"/>
    <property type="match status" value="1"/>
</dbReference>
<comment type="similarity">
    <text evidence="1 5">Belongs to the aldehyde dehydrogenase family.</text>
</comment>
<sequence length="522" mass="56104">MQDTYFNDTFDIDDAVLERHRTAVESSLERDEYGLLIGSKWVDSEGGEEGVAIDPTTGESLATFQVGTAADVDRAVEAARNAYEGNWGQLSPRQRGEKLEEIADRLAERKTELAKIETLEAGKPNLHSRFVDIEILVEQFRHFAAVARTADTGRVVPTDDEKHVVTKREPYGVVGAISAWNFPAMFVAWKLGPALAAGNAVVFKPSSKAVLATLEIADVCDTVLPTGTVNVVTGAGSVVGNAISQHDGIDKVTLTGSKAAGTATLEGAADTITPVSLELGGKSPNIVFPDTDLEQALEGTIVSIFFNSGQQCTAGSRLFLHEDIKDEFLDMLRERIDELTVGDPLSPQTDIGPMIDHDHAEQVTGYISRAIEDGARPLVGDDVDEVDAGGEASDTAGAPFVQPTVLTGVDDSAEVACDEVFGPVLSVFEWSERDEVIERANDTRFGLAAGVWTQDLETAHDVADELKAGTVWVNTYDDMLDPAPHGGYKESGMGRELSEEALDDYSRTKSVKMNFGEVLKIG</sequence>
<dbReference type="InterPro" id="IPR016162">
    <property type="entry name" value="Ald_DH_N"/>
</dbReference>
<dbReference type="PATRIC" id="fig|523841.21.peg.3397"/>
<reference evidence="7" key="5">
    <citation type="submission" date="2014-05" db="EMBL/GenBank/DDBJ databases">
        <authorList>
            <person name="Wang L."/>
            <person name="Yang H."/>
            <person name="Xiang H."/>
        </authorList>
    </citation>
    <scope>NUCLEOTIDE SEQUENCE</scope>
    <source>
        <strain evidence="7">CGMCC 1.2087</strain>
        <plasmid evidence="7">pHM100</plasmid>
    </source>
</reference>
<evidence type="ECO:0000313" key="11">
    <source>
        <dbReference type="Proteomes" id="UP000006469"/>
    </source>
</evidence>
<accession>I3R908</accession>
<dbReference type="KEGG" id="hme:HFX_4023"/>
<evidence type="ECO:0000313" key="9">
    <source>
        <dbReference type="EMBL" id="ELZ97612.1"/>
    </source>
</evidence>
<dbReference type="GO" id="GO:0004029">
    <property type="term" value="F:aldehyde dehydrogenase (NAD+) activity"/>
    <property type="evidence" value="ECO:0007669"/>
    <property type="project" value="UniProtKB-EC"/>
</dbReference>
<dbReference type="InterPro" id="IPR016163">
    <property type="entry name" value="Ald_DH_C"/>
</dbReference>
<dbReference type="Pfam" id="PF00171">
    <property type="entry name" value="Aldedh"/>
    <property type="match status" value="1"/>
</dbReference>
<evidence type="ECO:0000256" key="4">
    <source>
        <dbReference type="PROSITE-ProRule" id="PRU10007"/>
    </source>
</evidence>
<dbReference type="FunFam" id="3.40.605.10:FF:000007">
    <property type="entry name" value="NAD/NADP-dependent betaine aldehyde dehydrogenase"/>
    <property type="match status" value="1"/>
</dbReference>
<name>I3R908_HALMT</name>
<dbReference type="Gene3D" id="3.40.605.10">
    <property type="entry name" value="Aldehyde Dehydrogenase, Chain A, domain 1"/>
    <property type="match status" value="1"/>
</dbReference>
<evidence type="ECO:0000256" key="1">
    <source>
        <dbReference type="ARBA" id="ARBA00009986"/>
    </source>
</evidence>
<dbReference type="InterPro" id="IPR029510">
    <property type="entry name" value="Ald_DH_CS_GLU"/>
</dbReference>
<feature type="active site" evidence="4">
    <location>
        <position position="278"/>
    </location>
</feature>
<dbReference type="HOGENOM" id="CLU_005391_0_2_2"/>
<evidence type="ECO:0000256" key="5">
    <source>
        <dbReference type="RuleBase" id="RU003345"/>
    </source>
</evidence>
<keyword evidence="7" id="KW-0614">Plasmid</keyword>
<protein>
    <submittedName>
        <fullName evidence="7 8">Aldehyde dehydrogenase</fullName>
        <ecNumber evidence="7">1.2.1.3</ecNumber>
    </submittedName>
</protein>
<dbReference type="EMBL" id="CP039142">
    <property type="protein sequence ID" value="QCQ77402.1"/>
    <property type="molecule type" value="Genomic_DNA"/>
</dbReference>
<reference evidence="7" key="1">
    <citation type="journal article" date="2012" name="Appl. Environ. Microbiol.">
        <title>Identification of the haloarchaeal phasin (PhaP) that functions in polyhydroxyalkanoate accumulation and granule formation in Haloferax mediterranei.</title>
        <authorList>
            <person name="Cai S."/>
            <person name="Cai L."/>
            <person name="Liu H."/>
            <person name="Liu X."/>
            <person name="Han J."/>
            <person name="Zhou J."/>
            <person name="Xiang H."/>
        </authorList>
    </citation>
    <scope>NUCLEOTIDE SEQUENCE</scope>
    <source>
        <strain evidence="7">CGMCC 1.2087</strain>
    </source>
</reference>
<geneLocation type="plasmid" evidence="7 11">
    <name>pHM100</name>
</geneLocation>
<dbReference type="InterPro" id="IPR015590">
    <property type="entry name" value="Aldehyde_DH_dom"/>
</dbReference>
<dbReference type="EC" id="1.2.1.3" evidence="7"/>
<dbReference type="OrthoDB" id="6342at2157"/>
<evidence type="ECO:0000313" key="13">
    <source>
        <dbReference type="Proteomes" id="UP000027075"/>
    </source>
</evidence>
<evidence type="ECO:0000313" key="14">
    <source>
        <dbReference type="Proteomes" id="UP000299011"/>
    </source>
</evidence>
<geneLocation type="plasmid" evidence="8 13">
    <name>HMPLAS3</name>
</geneLocation>
<evidence type="ECO:0000259" key="6">
    <source>
        <dbReference type="Pfam" id="PF00171"/>
    </source>
</evidence>
<dbReference type="PANTHER" id="PTHR11699">
    <property type="entry name" value="ALDEHYDE DEHYDROGENASE-RELATED"/>
    <property type="match status" value="1"/>
</dbReference>
<keyword evidence="12" id="KW-1185">Reference proteome</keyword>
<dbReference type="Proteomes" id="UP000027075">
    <property type="component" value="Plasmid HMPLAS3"/>
</dbReference>
<dbReference type="EMBL" id="CP001869">
    <property type="protein sequence ID" value="AFK20718.1"/>
    <property type="molecule type" value="Genomic_DNA"/>
</dbReference>
<reference evidence="10 14" key="6">
    <citation type="submission" date="2019-04" db="EMBL/GenBank/DDBJ databases">
        <title>Methylomes of two halophilic Archaea, Haloarcula marismortui and Haloferax mediterranei.</title>
        <authorList>
            <person name="DasSarma S."/>
            <person name="DasSarma P."/>
            <person name="DasSarma S."/>
            <person name="Fomenkov A."/>
            <person name="Vincze T."/>
            <person name="Anton B.P."/>
            <person name="Roberts R.J."/>
        </authorList>
    </citation>
    <scope>NUCLEOTIDE SEQUENCE [LARGE SCALE GENOMIC DNA]</scope>
    <source>
        <strain evidence="10">ATCC 33500</strain>
        <strain evidence="14">ATCC 33500 / DSM 1411 / JCM 8866 / NBRC 14739 / NCIMB 2177 / R-4</strain>
        <plasmid evidence="10 14">pHME132</plasmid>
    </source>
</reference>
<dbReference type="Proteomes" id="UP000299011">
    <property type="component" value="Plasmid pHME132"/>
</dbReference>
<dbReference type="EMBL" id="CP007552">
    <property type="protein sequence ID" value="AHZ24026.1"/>
    <property type="molecule type" value="Genomic_DNA"/>
</dbReference>
<dbReference type="Proteomes" id="UP000006469">
    <property type="component" value="Plasmid pHM100"/>
</dbReference>
<dbReference type="AlphaFoldDB" id="I3R908"/>
<dbReference type="InterPro" id="IPR016161">
    <property type="entry name" value="Ald_DH/histidinol_DH"/>
</dbReference>
<feature type="domain" description="Aldehyde dehydrogenase" evidence="6">
    <location>
        <begin position="41"/>
        <end position="511"/>
    </location>
</feature>
<dbReference type="GeneID" id="40158544"/>
<evidence type="ECO:0000313" key="10">
    <source>
        <dbReference type="EMBL" id="QCQ77402.1"/>
    </source>
</evidence>
<comment type="subunit">
    <text evidence="2">Homotetramer.</text>
</comment>
<geneLocation type="plasmid" evidence="10 14">
    <name>pHME132</name>
</geneLocation>
<evidence type="ECO:0000313" key="7">
    <source>
        <dbReference type="EMBL" id="AFK20718.1"/>
    </source>
</evidence>
<reference evidence="7 11" key="2">
    <citation type="journal article" date="2012" name="J. Bacteriol.">
        <title>Complete genome sequence of the metabolically versatile halophilic archaeon Haloferax mediterranei, a poly(3-hydroxybutyrate-co-3-hydroxyvalerate) producer.</title>
        <authorList>
            <person name="Han J."/>
            <person name="Zhang F."/>
            <person name="Hou J."/>
            <person name="Liu X."/>
            <person name="Li M."/>
            <person name="Liu H."/>
            <person name="Cai L."/>
            <person name="Zhang B."/>
            <person name="Chen Y."/>
            <person name="Zhou J."/>
            <person name="Hu S."/>
            <person name="Xiang H."/>
        </authorList>
    </citation>
    <scope>NUCLEOTIDE SEQUENCE [LARGE SCALE GENOMIC DNA]</scope>
    <source>
        <strain evidence="11">ATCC 33500 / DSM 1411 / JCM 8866 / NBRC 14739 / NCIMB 2177 / R-4</strain>
        <strain evidence="7">CGMCC 1.2087</strain>
        <plasmid evidence="11">pHM100</plasmid>
    </source>
</reference>
<proteinExistence type="inferred from homology"/>
<dbReference type="EMBL" id="AOLO01000014">
    <property type="protein sequence ID" value="ELZ97612.1"/>
    <property type="molecule type" value="Genomic_DNA"/>
</dbReference>
<evidence type="ECO:0000313" key="12">
    <source>
        <dbReference type="Proteomes" id="UP000011603"/>
    </source>
</evidence>
<dbReference type="InterPro" id="IPR016160">
    <property type="entry name" value="Ald_DH_CS_CYS"/>
</dbReference>
<organism evidence="7 11">
    <name type="scientific">Haloferax mediterranei (strain ATCC 33500 / DSM 1411 / JCM 8866 / NBRC 14739 / NCIMB 2177 / R-4)</name>
    <name type="common">Halobacterium mediterranei</name>
    <dbReference type="NCBI Taxonomy" id="523841"/>
    <lineage>
        <taxon>Archaea</taxon>
        <taxon>Methanobacteriati</taxon>
        <taxon>Methanobacteriota</taxon>
        <taxon>Stenosarchaea group</taxon>
        <taxon>Halobacteria</taxon>
        <taxon>Halobacteriales</taxon>
        <taxon>Haloferacaceae</taxon>
        <taxon>Haloferax</taxon>
    </lineage>
</organism>
<dbReference type="Proteomes" id="UP000011603">
    <property type="component" value="Unassembled WGS sequence"/>
</dbReference>
<evidence type="ECO:0000256" key="3">
    <source>
        <dbReference type="ARBA" id="ARBA00023002"/>
    </source>
</evidence>
<reference evidence="8 13" key="4">
    <citation type="submission" date="2014-04" db="EMBL/GenBank/DDBJ databases">
        <title>Transcriptional profiles of Haloferax mediterranei on the basis of nitrogen availability.</title>
        <authorList>
            <person name="Bautista V."/>
        </authorList>
    </citation>
    <scope>NUCLEOTIDE SEQUENCE [LARGE SCALE GENOMIC DNA]</scope>
    <source>
        <strain evidence="8">ATCC 33500</strain>
        <strain evidence="13">ATCC 33500 / DSM 1411 / JCM 8866 / NBRC 14739 / NCIMB 2177 / R-4</strain>
        <plasmid evidence="8">HMPLAS3</plasmid>
        <plasmid evidence="13">Plasmid HMPLAS3</plasmid>
    </source>
</reference>
<dbReference type="PROSITE" id="PS00070">
    <property type="entry name" value="ALDEHYDE_DEHYDR_CYS"/>
    <property type="match status" value="1"/>
</dbReference>
<keyword evidence="3 5" id="KW-0560">Oxidoreductase</keyword>
<evidence type="ECO:0000256" key="2">
    <source>
        <dbReference type="ARBA" id="ARBA00011881"/>
    </source>
</evidence>
<dbReference type="FunFam" id="3.40.309.10:FF:000012">
    <property type="entry name" value="Betaine aldehyde dehydrogenase"/>
    <property type="match status" value="1"/>
</dbReference>
<reference evidence="9 12" key="3">
    <citation type="journal article" date="2014" name="PLoS Genet.">
        <title>Phylogenetically driven sequencing of extremely halophilic archaea reveals strategies for static and dynamic osmo-response.</title>
        <authorList>
            <person name="Becker E.A."/>
            <person name="Seitzer P.M."/>
            <person name="Tritt A."/>
            <person name="Larsen D."/>
            <person name="Krusor M."/>
            <person name="Yao A.I."/>
            <person name="Wu D."/>
            <person name="Madern D."/>
            <person name="Eisen J.A."/>
            <person name="Darling A.E."/>
            <person name="Facciotti M.T."/>
        </authorList>
    </citation>
    <scope>NUCLEOTIDE SEQUENCE [LARGE SCALE GENOMIC DNA]</scope>
    <source>
        <strain evidence="9">ATCC 33500</strain>
        <strain evidence="12">ATCC 33500 / DSM 1411 / JCM 8866 / NBRC 14739 / NCIMB 2177 / R-4</strain>
    </source>
</reference>
<dbReference type="Gene3D" id="3.40.309.10">
    <property type="entry name" value="Aldehyde Dehydrogenase, Chain A, domain 2"/>
    <property type="match status" value="1"/>
</dbReference>
<gene>
    <name evidence="7" type="primary">aldY2</name>
    <name evidence="7" type="ordered locus">HFX_4023</name>
    <name evidence="8" type="ORF">BM92_19690</name>
    <name evidence="9" type="ORF">C439_16888</name>
    <name evidence="10" type="ORF">E6P09_18965</name>
</gene>
<evidence type="ECO:0000313" key="8">
    <source>
        <dbReference type="EMBL" id="AHZ24026.1"/>
    </source>
</evidence>
<dbReference type="SUPFAM" id="SSF53720">
    <property type="entry name" value="ALDH-like"/>
    <property type="match status" value="1"/>
</dbReference>